<gene>
    <name evidence="1" type="ORF">DGAL_LOCUS2778</name>
</gene>
<evidence type="ECO:0000313" key="2">
    <source>
        <dbReference type="Proteomes" id="UP000789390"/>
    </source>
</evidence>
<evidence type="ECO:0000313" key="1">
    <source>
        <dbReference type="EMBL" id="CAH0100521.1"/>
    </source>
</evidence>
<reference evidence="1" key="1">
    <citation type="submission" date="2021-11" db="EMBL/GenBank/DDBJ databases">
        <authorList>
            <person name="Schell T."/>
        </authorList>
    </citation>
    <scope>NUCLEOTIDE SEQUENCE</scope>
    <source>
        <strain evidence="1">M5</strain>
    </source>
</reference>
<dbReference type="OrthoDB" id="6336664at2759"/>
<proteinExistence type="predicted"/>
<organism evidence="1 2">
    <name type="scientific">Daphnia galeata</name>
    <dbReference type="NCBI Taxonomy" id="27404"/>
    <lineage>
        <taxon>Eukaryota</taxon>
        <taxon>Metazoa</taxon>
        <taxon>Ecdysozoa</taxon>
        <taxon>Arthropoda</taxon>
        <taxon>Crustacea</taxon>
        <taxon>Branchiopoda</taxon>
        <taxon>Diplostraca</taxon>
        <taxon>Cladocera</taxon>
        <taxon>Anomopoda</taxon>
        <taxon>Daphniidae</taxon>
        <taxon>Daphnia</taxon>
    </lineage>
</organism>
<comment type="caution">
    <text evidence="1">The sequence shown here is derived from an EMBL/GenBank/DDBJ whole genome shotgun (WGS) entry which is preliminary data.</text>
</comment>
<name>A0A8J2REL9_9CRUS</name>
<dbReference type="EMBL" id="CAKKLH010000038">
    <property type="protein sequence ID" value="CAH0100521.1"/>
    <property type="molecule type" value="Genomic_DNA"/>
</dbReference>
<accession>A0A8J2REL9</accession>
<protein>
    <submittedName>
        <fullName evidence="1">Uncharacterized protein</fullName>
    </submittedName>
</protein>
<dbReference type="Proteomes" id="UP000789390">
    <property type="component" value="Unassembled WGS sequence"/>
</dbReference>
<sequence>MILYSSYSAWPIFLIVSVFDSLRKEAPPELKELLDYMDRNWIRGKFWTPENWSCYNVLSRTNNDCEGLHNQWNKVLPMTMVLEKLSAEVAITSELLSHDKITQHRKKDVEFKDSIIFSLLARYQENELSSMELFQQIVKELKSTFPSHVAENPFNVDIDEFDTPVEKDV</sequence>
<dbReference type="AlphaFoldDB" id="A0A8J2REL9"/>
<keyword evidence="2" id="KW-1185">Reference proteome</keyword>